<dbReference type="Proteomes" id="UP000694005">
    <property type="component" value="Chromosome A03"/>
</dbReference>
<gene>
    <name evidence="2" type="ORF">BRAPAZ1V2_A03P24600.2</name>
</gene>
<dbReference type="Gramene" id="A03p24600.2_BraZ1">
    <property type="protein sequence ID" value="A03p24600.2_BraZ1.CDS.1"/>
    <property type="gene ID" value="A03g24600.2_BraZ1"/>
</dbReference>
<evidence type="ECO:0000256" key="1">
    <source>
        <dbReference type="SAM" id="MobiDB-lite"/>
    </source>
</evidence>
<reference evidence="2 3" key="1">
    <citation type="submission" date="2021-07" db="EMBL/GenBank/DDBJ databases">
        <authorList>
            <consortium name="Genoscope - CEA"/>
            <person name="William W."/>
        </authorList>
    </citation>
    <scope>NUCLEOTIDE SEQUENCE [LARGE SCALE GENOMIC DNA]</scope>
</reference>
<dbReference type="EMBL" id="LS974619">
    <property type="protein sequence ID" value="CAG7881117.1"/>
    <property type="molecule type" value="Genomic_DNA"/>
</dbReference>
<feature type="region of interest" description="Disordered" evidence="1">
    <location>
        <begin position="72"/>
        <end position="95"/>
    </location>
</feature>
<organism evidence="2 3">
    <name type="scientific">Brassica campestris</name>
    <name type="common">Field mustard</name>
    <dbReference type="NCBI Taxonomy" id="3711"/>
    <lineage>
        <taxon>Eukaryota</taxon>
        <taxon>Viridiplantae</taxon>
        <taxon>Streptophyta</taxon>
        <taxon>Embryophyta</taxon>
        <taxon>Tracheophyta</taxon>
        <taxon>Spermatophyta</taxon>
        <taxon>Magnoliopsida</taxon>
        <taxon>eudicotyledons</taxon>
        <taxon>Gunneridae</taxon>
        <taxon>Pentapetalae</taxon>
        <taxon>rosids</taxon>
        <taxon>malvids</taxon>
        <taxon>Brassicales</taxon>
        <taxon>Brassicaceae</taxon>
        <taxon>Brassiceae</taxon>
        <taxon>Brassica</taxon>
    </lineage>
</organism>
<feature type="region of interest" description="Disordered" evidence="1">
    <location>
        <begin position="1"/>
        <end position="24"/>
    </location>
</feature>
<protein>
    <submittedName>
        <fullName evidence="2">Uncharacterized protein</fullName>
    </submittedName>
</protein>
<proteinExistence type="predicted"/>
<name>A0A8D9GI75_BRACM</name>
<evidence type="ECO:0000313" key="2">
    <source>
        <dbReference type="EMBL" id="CAG7881117.1"/>
    </source>
</evidence>
<accession>A0A8D9GI75</accession>
<dbReference type="AlphaFoldDB" id="A0A8D9GI75"/>
<sequence>MQYQGQGQSFSMPQNNKAVYTQGGSSNHGVFQSMTQQYQSVQNQSYGPVSSYEQANYHGVTTSQVHNPSQFQAAMQPPPMLSGAGQGTRDVEKEERYQKTLQFAASLLHQINQP</sequence>
<evidence type="ECO:0000313" key="3">
    <source>
        <dbReference type="Proteomes" id="UP000694005"/>
    </source>
</evidence>